<protein>
    <submittedName>
        <fullName evidence="7">TraR/DksA C4-type zinc finger protein</fullName>
    </submittedName>
</protein>
<feature type="zinc finger region" description="dksA C4-type" evidence="4">
    <location>
        <begin position="95"/>
        <end position="119"/>
    </location>
</feature>
<evidence type="ECO:0000256" key="5">
    <source>
        <dbReference type="SAM" id="Coils"/>
    </source>
</evidence>
<dbReference type="Gene3D" id="1.20.120.910">
    <property type="entry name" value="DksA, coiled-coil domain"/>
    <property type="match status" value="1"/>
</dbReference>
<dbReference type="Pfam" id="PF01258">
    <property type="entry name" value="zf-dskA_traR"/>
    <property type="match status" value="1"/>
</dbReference>
<dbReference type="EMBL" id="JBHSQV010000174">
    <property type="protein sequence ID" value="MFC5988000.1"/>
    <property type="molecule type" value="Genomic_DNA"/>
</dbReference>
<keyword evidence="2" id="KW-0863">Zinc-finger</keyword>
<dbReference type="InterPro" id="IPR037187">
    <property type="entry name" value="DnaK_N"/>
</dbReference>
<dbReference type="PANTHER" id="PTHR33823:SF4">
    <property type="entry name" value="GENERAL STRESS PROTEIN 16O"/>
    <property type="match status" value="1"/>
</dbReference>
<accession>A0ABW1ISC3</accession>
<feature type="coiled-coil region" evidence="5">
    <location>
        <begin position="2"/>
        <end position="29"/>
    </location>
</feature>
<dbReference type="RefSeq" id="WP_379895437.1">
    <property type="nucleotide sequence ID" value="NZ_CBCSCT010000025.1"/>
</dbReference>
<dbReference type="SUPFAM" id="SSF109635">
    <property type="entry name" value="DnaK suppressor protein DksA, alpha-hairpin domain"/>
    <property type="match status" value="1"/>
</dbReference>
<gene>
    <name evidence="7" type="ORF">ACFPXP_16465</name>
</gene>
<reference evidence="8" key="1">
    <citation type="journal article" date="2019" name="Int. J. Syst. Evol. Microbiol.">
        <title>The Global Catalogue of Microorganisms (GCM) 10K type strain sequencing project: providing services to taxonomists for standard genome sequencing and annotation.</title>
        <authorList>
            <consortium name="The Broad Institute Genomics Platform"/>
            <consortium name="The Broad Institute Genome Sequencing Center for Infectious Disease"/>
            <person name="Wu L."/>
            <person name="Ma J."/>
        </authorList>
    </citation>
    <scope>NUCLEOTIDE SEQUENCE [LARGE SCALE GENOMIC DNA]</scope>
    <source>
        <strain evidence="8">CCM 8749</strain>
    </source>
</reference>
<evidence type="ECO:0000256" key="1">
    <source>
        <dbReference type="ARBA" id="ARBA00022723"/>
    </source>
</evidence>
<evidence type="ECO:0000313" key="7">
    <source>
        <dbReference type="EMBL" id="MFC5988000.1"/>
    </source>
</evidence>
<feature type="domain" description="Zinc finger DksA/TraR C4-type" evidence="6">
    <location>
        <begin position="90"/>
        <end position="118"/>
    </location>
</feature>
<sequence length="247" mass="28879">MNHLSQAELEQLTQQLREEQHDLERRLKDNDSFQFVRSLRDSTGELSTNDNHPADTATEIYEREKDIALNEQYELHLEDIDTAFRLIEEGMYGICQVCSKPIPFERLQAHPTARYCVNHTLPNDDISRRRPAEEDYLQPPFGRTSQDELDEQNQFDGEDAWQIVESYGNSSSPAFAEQSEVSDYNDMYIESDEPDGYVQPIESFLATDLYGRTISVIRNREYQKYMENDADETISEDELGMQHYFYS</sequence>
<keyword evidence="5" id="KW-0175">Coiled coil</keyword>
<dbReference type="PROSITE" id="PS51128">
    <property type="entry name" value="ZF_DKSA_2"/>
    <property type="match status" value="1"/>
</dbReference>
<dbReference type="InterPro" id="IPR014240">
    <property type="entry name" value="YteA"/>
</dbReference>
<proteinExistence type="predicted"/>
<evidence type="ECO:0000256" key="4">
    <source>
        <dbReference type="PROSITE-ProRule" id="PRU00510"/>
    </source>
</evidence>
<keyword evidence="3" id="KW-0862">Zinc</keyword>
<dbReference type="SUPFAM" id="SSF57716">
    <property type="entry name" value="Glucocorticoid receptor-like (DNA-binding domain)"/>
    <property type="match status" value="1"/>
</dbReference>
<keyword evidence="1" id="KW-0479">Metal-binding</keyword>
<evidence type="ECO:0000256" key="2">
    <source>
        <dbReference type="ARBA" id="ARBA00022771"/>
    </source>
</evidence>
<organism evidence="7 8">
    <name type="scientific">Marinicrinis lubricantis</name>
    <dbReference type="NCBI Taxonomy" id="2086470"/>
    <lineage>
        <taxon>Bacteria</taxon>
        <taxon>Bacillati</taxon>
        <taxon>Bacillota</taxon>
        <taxon>Bacilli</taxon>
        <taxon>Bacillales</taxon>
        <taxon>Paenibacillaceae</taxon>
    </lineage>
</organism>
<dbReference type="NCBIfam" id="TIGR02890">
    <property type="entry name" value="bacill_yteA"/>
    <property type="match status" value="1"/>
</dbReference>
<keyword evidence="8" id="KW-1185">Reference proteome</keyword>
<name>A0ABW1ISC3_9BACL</name>
<comment type="caution">
    <text evidence="7">The sequence shown here is derived from an EMBL/GenBank/DDBJ whole genome shotgun (WGS) entry which is preliminary data.</text>
</comment>
<dbReference type="InterPro" id="IPR000962">
    <property type="entry name" value="Znf_DskA_TraR"/>
</dbReference>
<dbReference type="PANTHER" id="PTHR33823">
    <property type="entry name" value="RNA POLYMERASE-BINDING TRANSCRIPTION FACTOR DKSA-RELATED"/>
    <property type="match status" value="1"/>
</dbReference>
<evidence type="ECO:0000256" key="3">
    <source>
        <dbReference type="ARBA" id="ARBA00022833"/>
    </source>
</evidence>
<evidence type="ECO:0000259" key="6">
    <source>
        <dbReference type="Pfam" id="PF01258"/>
    </source>
</evidence>
<dbReference type="Proteomes" id="UP001596250">
    <property type="component" value="Unassembled WGS sequence"/>
</dbReference>
<evidence type="ECO:0000313" key="8">
    <source>
        <dbReference type="Proteomes" id="UP001596250"/>
    </source>
</evidence>